<accession>A0A0C2JHZ2</accession>
<comment type="caution">
    <text evidence="2">The sequence shown here is derived from an EMBL/GenBank/DDBJ whole genome shotgun (WGS) entry which is preliminary data.</text>
</comment>
<dbReference type="EMBL" id="JWZT01002662">
    <property type="protein sequence ID" value="KII68938.1"/>
    <property type="molecule type" value="Genomic_DNA"/>
</dbReference>
<protein>
    <submittedName>
        <fullName evidence="2">Uncharacterized protein</fullName>
    </submittedName>
</protein>
<evidence type="ECO:0000313" key="2">
    <source>
        <dbReference type="EMBL" id="KII68938.1"/>
    </source>
</evidence>
<proteinExistence type="predicted"/>
<keyword evidence="3" id="KW-1185">Reference proteome</keyword>
<organism evidence="2 3">
    <name type="scientific">Thelohanellus kitauei</name>
    <name type="common">Myxosporean</name>
    <dbReference type="NCBI Taxonomy" id="669202"/>
    <lineage>
        <taxon>Eukaryota</taxon>
        <taxon>Metazoa</taxon>
        <taxon>Cnidaria</taxon>
        <taxon>Myxozoa</taxon>
        <taxon>Myxosporea</taxon>
        <taxon>Bivalvulida</taxon>
        <taxon>Platysporina</taxon>
        <taxon>Myxobolidae</taxon>
        <taxon>Thelohanellus</taxon>
    </lineage>
</organism>
<feature type="region of interest" description="Disordered" evidence="1">
    <location>
        <begin position="111"/>
        <end position="175"/>
    </location>
</feature>
<reference evidence="2 3" key="1">
    <citation type="journal article" date="2014" name="Genome Biol. Evol.">
        <title>The genome of the myxosporean Thelohanellus kitauei shows adaptations to nutrient acquisition within its fish host.</title>
        <authorList>
            <person name="Yang Y."/>
            <person name="Xiong J."/>
            <person name="Zhou Z."/>
            <person name="Huo F."/>
            <person name="Miao W."/>
            <person name="Ran C."/>
            <person name="Liu Y."/>
            <person name="Zhang J."/>
            <person name="Feng J."/>
            <person name="Wang M."/>
            <person name="Wang M."/>
            <person name="Wang L."/>
            <person name="Yao B."/>
        </authorList>
    </citation>
    <scope>NUCLEOTIDE SEQUENCE [LARGE SCALE GENOMIC DNA]</scope>
    <source>
        <strain evidence="2">Wuqing</strain>
    </source>
</reference>
<feature type="compositionally biased region" description="Basic and acidic residues" evidence="1">
    <location>
        <begin position="163"/>
        <end position="175"/>
    </location>
</feature>
<name>A0A0C2JHZ2_THEKT</name>
<evidence type="ECO:0000313" key="3">
    <source>
        <dbReference type="Proteomes" id="UP000031668"/>
    </source>
</evidence>
<dbReference type="AlphaFoldDB" id="A0A0C2JHZ2"/>
<evidence type="ECO:0000256" key="1">
    <source>
        <dbReference type="SAM" id="MobiDB-lite"/>
    </source>
</evidence>
<sequence length="175" mass="20141">MQDLKSNILKCMFQFSSNFDDFVISATYQFCCMEWDYLRHADTLLSFHGIYLKISQHKCDHMRASLIDCLNGDLKLALIAYFEDKQAHLNSARSGPAASFSRLGKRSRGTDLQWSVSEKQPRLDEASTSSWLQSDFEMTVEPMESQSDDQPSVPQPSPYKTYKPSEDNDYHDMLN</sequence>
<gene>
    <name evidence="2" type="ORF">RF11_13551</name>
</gene>
<dbReference type="Proteomes" id="UP000031668">
    <property type="component" value="Unassembled WGS sequence"/>
</dbReference>